<keyword evidence="2" id="KW-1185">Reference proteome</keyword>
<name>A0A0C3F708_PILCF</name>
<dbReference type="InParanoid" id="A0A0C3F708"/>
<organism evidence="1 2">
    <name type="scientific">Piloderma croceum (strain F 1598)</name>
    <dbReference type="NCBI Taxonomy" id="765440"/>
    <lineage>
        <taxon>Eukaryota</taxon>
        <taxon>Fungi</taxon>
        <taxon>Dikarya</taxon>
        <taxon>Basidiomycota</taxon>
        <taxon>Agaricomycotina</taxon>
        <taxon>Agaricomycetes</taxon>
        <taxon>Agaricomycetidae</taxon>
        <taxon>Atheliales</taxon>
        <taxon>Atheliaceae</taxon>
        <taxon>Piloderma</taxon>
    </lineage>
</organism>
<evidence type="ECO:0000313" key="2">
    <source>
        <dbReference type="Proteomes" id="UP000054166"/>
    </source>
</evidence>
<dbReference type="Proteomes" id="UP000054166">
    <property type="component" value="Unassembled WGS sequence"/>
</dbReference>
<proteinExistence type="predicted"/>
<sequence>MPGIKDDDAEGWEDAKQKLQNLFSIQSPRAGKGSCTKKQKTTVYKGNSRWTAQRKKKQLEALAKEAEKMPVLTTFFTTPSLPPDLYQLSNSELPKEGDFDLDLSIDNYGNFDIELFDYCYAEIEKELESQGELIGEEEANSLYKESVDTDQWDVEANDSESGRLPMDDISEADHVREWFDEEDAHIWVHTDILDIIKMHMKEVKKFHTPCAFKAFTNLTSVMQYTKL</sequence>
<dbReference type="AlphaFoldDB" id="A0A0C3F708"/>
<accession>A0A0C3F708</accession>
<reference evidence="2" key="2">
    <citation type="submission" date="2015-01" db="EMBL/GenBank/DDBJ databases">
        <title>Evolutionary Origins and Diversification of the Mycorrhizal Mutualists.</title>
        <authorList>
            <consortium name="DOE Joint Genome Institute"/>
            <consortium name="Mycorrhizal Genomics Consortium"/>
            <person name="Kohler A."/>
            <person name="Kuo A."/>
            <person name="Nagy L.G."/>
            <person name="Floudas D."/>
            <person name="Copeland A."/>
            <person name="Barry K.W."/>
            <person name="Cichocki N."/>
            <person name="Veneault-Fourrey C."/>
            <person name="LaButti K."/>
            <person name="Lindquist E.A."/>
            <person name="Lipzen A."/>
            <person name="Lundell T."/>
            <person name="Morin E."/>
            <person name="Murat C."/>
            <person name="Riley R."/>
            <person name="Ohm R."/>
            <person name="Sun H."/>
            <person name="Tunlid A."/>
            <person name="Henrissat B."/>
            <person name="Grigoriev I.V."/>
            <person name="Hibbett D.S."/>
            <person name="Martin F."/>
        </authorList>
    </citation>
    <scope>NUCLEOTIDE SEQUENCE [LARGE SCALE GENOMIC DNA]</scope>
    <source>
        <strain evidence="2">F 1598</strain>
    </source>
</reference>
<protein>
    <submittedName>
        <fullName evidence="1">Uncharacterized protein</fullName>
    </submittedName>
</protein>
<reference evidence="1 2" key="1">
    <citation type="submission" date="2014-04" db="EMBL/GenBank/DDBJ databases">
        <authorList>
            <consortium name="DOE Joint Genome Institute"/>
            <person name="Kuo A."/>
            <person name="Tarkka M."/>
            <person name="Buscot F."/>
            <person name="Kohler A."/>
            <person name="Nagy L.G."/>
            <person name="Floudas D."/>
            <person name="Copeland A."/>
            <person name="Barry K.W."/>
            <person name="Cichocki N."/>
            <person name="Veneault-Fourrey C."/>
            <person name="LaButti K."/>
            <person name="Lindquist E.A."/>
            <person name="Lipzen A."/>
            <person name="Lundell T."/>
            <person name="Morin E."/>
            <person name="Murat C."/>
            <person name="Sun H."/>
            <person name="Tunlid A."/>
            <person name="Henrissat B."/>
            <person name="Grigoriev I.V."/>
            <person name="Hibbett D.S."/>
            <person name="Martin F."/>
            <person name="Nordberg H.P."/>
            <person name="Cantor M.N."/>
            <person name="Hua S.X."/>
        </authorList>
    </citation>
    <scope>NUCLEOTIDE SEQUENCE [LARGE SCALE GENOMIC DNA]</scope>
    <source>
        <strain evidence="1 2">F 1598</strain>
    </source>
</reference>
<dbReference type="HOGENOM" id="CLU_1220105_0_0_1"/>
<evidence type="ECO:0000313" key="1">
    <source>
        <dbReference type="EMBL" id="KIM75694.1"/>
    </source>
</evidence>
<dbReference type="EMBL" id="KN833043">
    <property type="protein sequence ID" value="KIM75694.1"/>
    <property type="molecule type" value="Genomic_DNA"/>
</dbReference>
<gene>
    <name evidence="1" type="ORF">PILCRDRAFT_13347</name>
</gene>